<accession>A0ABR2I521</accession>
<comment type="cofactor">
    <cofactor evidence="6">
        <name>[2Fe-2S] cluster</name>
        <dbReference type="ChEBI" id="CHEBI:190135"/>
    </cofactor>
</comment>
<dbReference type="InterPro" id="IPR001041">
    <property type="entry name" value="2Fe-2S_ferredoxin-type"/>
</dbReference>
<dbReference type="InterPro" id="IPR012675">
    <property type="entry name" value="Beta-grasp_dom_sf"/>
</dbReference>
<comment type="similarity">
    <text evidence="1">Belongs to the adrenodoxin/putidaredoxin family.</text>
</comment>
<dbReference type="Proteomes" id="UP001470230">
    <property type="component" value="Unassembled WGS sequence"/>
</dbReference>
<proteinExistence type="inferred from homology"/>
<sequence>MLSTVQHSFGARFFPQLTIINRAGEKIPIKFNEGDRLFDAIDGTPAQELQGQCGGNMACGGCHCILESSVYTKPDEDEATTLENSQGVTSTSRLACNLTLTSKFDGATIKMGPV</sequence>
<dbReference type="SUPFAM" id="SSF54292">
    <property type="entry name" value="2Fe-2S ferredoxin-like"/>
    <property type="match status" value="1"/>
</dbReference>
<keyword evidence="3" id="KW-0479">Metal-binding</keyword>
<keyword evidence="2" id="KW-0001">2Fe-2S</keyword>
<dbReference type="Gene3D" id="3.10.20.30">
    <property type="match status" value="1"/>
</dbReference>
<name>A0ABR2I521_9EUKA</name>
<keyword evidence="5" id="KW-0411">Iron-sulfur</keyword>
<dbReference type="PANTHER" id="PTHR23426:SF65">
    <property type="entry name" value="FERREDOXIN-2, MITOCHONDRIAL"/>
    <property type="match status" value="1"/>
</dbReference>
<protein>
    <recommendedName>
        <fullName evidence="7">2Fe-2S ferredoxin-type domain-containing protein</fullName>
    </recommendedName>
</protein>
<evidence type="ECO:0000256" key="3">
    <source>
        <dbReference type="ARBA" id="ARBA00022723"/>
    </source>
</evidence>
<reference evidence="8 9" key="1">
    <citation type="submission" date="2024-04" db="EMBL/GenBank/DDBJ databases">
        <title>Tritrichomonas musculus Genome.</title>
        <authorList>
            <person name="Alves-Ferreira E."/>
            <person name="Grigg M."/>
            <person name="Lorenzi H."/>
            <person name="Galac M."/>
        </authorList>
    </citation>
    <scope>NUCLEOTIDE SEQUENCE [LARGE SCALE GENOMIC DNA]</scope>
    <source>
        <strain evidence="8 9">EAF2021</strain>
    </source>
</reference>
<keyword evidence="9" id="KW-1185">Reference proteome</keyword>
<organism evidence="8 9">
    <name type="scientific">Tritrichomonas musculus</name>
    <dbReference type="NCBI Taxonomy" id="1915356"/>
    <lineage>
        <taxon>Eukaryota</taxon>
        <taxon>Metamonada</taxon>
        <taxon>Parabasalia</taxon>
        <taxon>Tritrichomonadida</taxon>
        <taxon>Tritrichomonadidae</taxon>
        <taxon>Tritrichomonas</taxon>
    </lineage>
</organism>
<comment type="caution">
    <text evidence="8">The sequence shown here is derived from an EMBL/GenBank/DDBJ whole genome shotgun (WGS) entry which is preliminary data.</text>
</comment>
<evidence type="ECO:0000256" key="1">
    <source>
        <dbReference type="ARBA" id="ARBA00010914"/>
    </source>
</evidence>
<feature type="domain" description="2Fe-2S ferredoxin-type" evidence="7">
    <location>
        <begin position="15"/>
        <end position="114"/>
    </location>
</feature>
<keyword evidence="4" id="KW-0408">Iron</keyword>
<dbReference type="PANTHER" id="PTHR23426">
    <property type="entry name" value="FERREDOXIN/ADRENODOXIN"/>
    <property type="match status" value="1"/>
</dbReference>
<evidence type="ECO:0000259" key="7">
    <source>
        <dbReference type="PROSITE" id="PS51085"/>
    </source>
</evidence>
<dbReference type="PROSITE" id="PS51085">
    <property type="entry name" value="2FE2S_FER_2"/>
    <property type="match status" value="1"/>
</dbReference>
<gene>
    <name evidence="8" type="ORF">M9Y10_015850</name>
</gene>
<dbReference type="EMBL" id="JAPFFF010000020">
    <property type="protein sequence ID" value="KAK8857445.1"/>
    <property type="molecule type" value="Genomic_DNA"/>
</dbReference>
<evidence type="ECO:0000256" key="2">
    <source>
        <dbReference type="ARBA" id="ARBA00022714"/>
    </source>
</evidence>
<evidence type="ECO:0000256" key="5">
    <source>
        <dbReference type="ARBA" id="ARBA00023014"/>
    </source>
</evidence>
<evidence type="ECO:0000313" key="8">
    <source>
        <dbReference type="EMBL" id="KAK8857445.1"/>
    </source>
</evidence>
<evidence type="ECO:0000313" key="9">
    <source>
        <dbReference type="Proteomes" id="UP001470230"/>
    </source>
</evidence>
<dbReference type="InterPro" id="IPR001055">
    <property type="entry name" value="Adrenodoxin-like"/>
</dbReference>
<evidence type="ECO:0000256" key="4">
    <source>
        <dbReference type="ARBA" id="ARBA00023004"/>
    </source>
</evidence>
<evidence type="ECO:0000256" key="6">
    <source>
        <dbReference type="ARBA" id="ARBA00034078"/>
    </source>
</evidence>
<dbReference type="InterPro" id="IPR036010">
    <property type="entry name" value="2Fe-2S_ferredoxin-like_sf"/>
</dbReference>